<proteinExistence type="predicted"/>
<evidence type="ECO:0000313" key="4">
    <source>
        <dbReference type="Proteomes" id="UP001187734"/>
    </source>
</evidence>
<comment type="caution">
    <text evidence="3">The sequence shown here is derived from an EMBL/GenBank/DDBJ whole genome shotgun (WGS) entry which is preliminary data.</text>
</comment>
<dbReference type="AlphaFoldDB" id="A0AAE8LY00"/>
<name>A0AAE8LY00_9HYPO</name>
<sequence>MPAAWKTNFLAASWLAAALVGAEPQQPTTSLTSEVAHFSHPTYPKGDDEHDLPNLVVPRQVDIQVPGIQNTPLPLPIPVEVEVAVETNEPAAQTDTGAPIPDAQETEVPAETNVPAVETVPVARYSC</sequence>
<keyword evidence="4" id="KW-1185">Reference proteome</keyword>
<dbReference type="Proteomes" id="UP001187734">
    <property type="component" value="Unassembled WGS sequence"/>
</dbReference>
<protein>
    <submittedName>
        <fullName evidence="3">Uncharacterized protein</fullName>
    </submittedName>
</protein>
<evidence type="ECO:0000256" key="2">
    <source>
        <dbReference type="SAM" id="SignalP"/>
    </source>
</evidence>
<evidence type="ECO:0000256" key="1">
    <source>
        <dbReference type="SAM" id="MobiDB-lite"/>
    </source>
</evidence>
<feature type="region of interest" description="Disordered" evidence="1">
    <location>
        <begin position="90"/>
        <end position="113"/>
    </location>
</feature>
<dbReference type="EMBL" id="ONZP01000016">
    <property type="protein sequence ID" value="SPJ70625.1"/>
    <property type="molecule type" value="Genomic_DNA"/>
</dbReference>
<gene>
    <name evidence="3" type="ORF">FTOL_00353</name>
</gene>
<reference evidence="3" key="1">
    <citation type="submission" date="2018-03" db="EMBL/GenBank/DDBJ databases">
        <authorList>
            <person name="Guldener U."/>
        </authorList>
    </citation>
    <scope>NUCLEOTIDE SEQUENCE</scope>
</reference>
<accession>A0AAE8LY00</accession>
<organism evidence="3 4">
    <name type="scientific">Fusarium torulosum</name>
    <dbReference type="NCBI Taxonomy" id="33205"/>
    <lineage>
        <taxon>Eukaryota</taxon>
        <taxon>Fungi</taxon>
        <taxon>Dikarya</taxon>
        <taxon>Ascomycota</taxon>
        <taxon>Pezizomycotina</taxon>
        <taxon>Sordariomycetes</taxon>
        <taxon>Hypocreomycetidae</taxon>
        <taxon>Hypocreales</taxon>
        <taxon>Nectriaceae</taxon>
        <taxon>Fusarium</taxon>
    </lineage>
</organism>
<evidence type="ECO:0000313" key="3">
    <source>
        <dbReference type="EMBL" id="SPJ70625.1"/>
    </source>
</evidence>
<feature type="chain" id="PRO_5042119509" evidence="2">
    <location>
        <begin position="25"/>
        <end position="127"/>
    </location>
</feature>
<feature type="region of interest" description="Disordered" evidence="1">
    <location>
        <begin position="23"/>
        <end position="52"/>
    </location>
</feature>
<keyword evidence="2" id="KW-0732">Signal</keyword>
<feature type="signal peptide" evidence="2">
    <location>
        <begin position="1"/>
        <end position="24"/>
    </location>
</feature>